<comment type="caution">
    <text evidence="1">The sequence shown here is derived from an EMBL/GenBank/DDBJ whole genome shotgun (WGS) entry which is preliminary data.</text>
</comment>
<organism evidence="1 2">
    <name type="scientific">Gardnerella vaginalis</name>
    <dbReference type="NCBI Taxonomy" id="2702"/>
    <lineage>
        <taxon>Bacteria</taxon>
        <taxon>Bacillati</taxon>
        <taxon>Actinomycetota</taxon>
        <taxon>Actinomycetes</taxon>
        <taxon>Bifidobacteriales</taxon>
        <taxon>Bifidobacteriaceae</taxon>
        <taxon>Gardnerella</taxon>
    </lineage>
</organism>
<proteinExistence type="predicted"/>
<dbReference type="AlphaFoldDB" id="A0A133NNR5"/>
<protein>
    <submittedName>
        <fullName evidence="1">Uncharacterized protein</fullName>
    </submittedName>
</protein>
<gene>
    <name evidence="1" type="ORF">HMPREF3216_00969</name>
</gene>
<sequence length="53" mass="6355">MQKNTKEKILIKIVKHLKNILIYIKKIVQITQKYAKNQGKSKTRYKHIECLNT</sequence>
<accession>A0A133NNR5</accession>
<evidence type="ECO:0000313" key="1">
    <source>
        <dbReference type="EMBL" id="KXA17925.1"/>
    </source>
</evidence>
<evidence type="ECO:0000313" key="2">
    <source>
        <dbReference type="Proteomes" id="UP000070558"/>
    </source>
</evidence>
<dbReference type="Proteomes" id="UP000070558">
    <property type="component" value="Unassembled WGS sequence"/>
</dbReference>
<dbReference type="PATRIC" id="fig|2702.99.peg.947"/>
<reference evidence="1 2" key="1">
    <citation type="submission" date="2016-01" db="EMBL/GenBank/DDBJ databases">
        <authorList>
            <person name="Oliw E.H."/>
        </authorList>
    </citation>
    <scope>NUCLEOTIDE SEQUENCE [LARGE SCALE GENOMIC DNA]</scope>
    <source>
        <strain evidence="1 2">GED7760B</strain>
    </source>
</reference>
<dbReference type="EMBL" id="LRQA01000041">
    <property type="protein sequence ID" value="KXA17925.1"/>
    <property type="molecule type" value="Genomic_DNA"/>
</dbReference>
<name>A0A133NNR5_GARVA</name>